<comment type="similarity">
    <text evidence="1">Belongs to the cysteine dioxygenase family.</text>
</comment>
<dbReference type="RefSeq" id="WP_189053130.1">
    <property type="nucleotide sequence ID" value="NZ_BMMK01000001.1"/>
</dbReference>
<keyword evidence="2" id="KW-0479">Metal-binding</keyword>
<protein>
    <submittedName>
        <fullName evidence="3">Cysteine dioxygenase</fullName>
    </submittedName>
</protein>
<accession>A0A8J3C9T4</accession>
<name>A0A8J3C9T4_9PSEU</name>
<feature type="binding site" evidence="2">
    <location>
        <position position="88"/>
    </location>
    <ligand>
        <name>Fe cation</name>
        <dbReference type="ChEBI" id="CHEBI:24875"/>
        <note>catalytic</note>
    </ligand>
</feature>
<dbReference type="SUPFAM" id="SSF51182">
    <property type="entry name" value="RmlC-like cupins"/>
    <property type="match status" value="1"/>
</dbReference>
<evidence type="ECO:0000256" key="1">
    <source>
        <dbReference type="ARBA" id="ARBA00006622"/>
    </source>
</evidence>
<evidence type="ECO:0000313" key="4">
    <source>
        <dbReference type="Proteomes" id="UP000637578"/>
    </source>
</evidence>
<keyword evidence="3" id="KW-0223">Dioxygenase</keyword>
<dbReference type="AlphaFoldDB" id="A0A8J3C9T4"/>
<dbReference type="Gene3D" id="2.60.120.10">
    <property type="entry name" value="Jelly Rolls"/>
    <property type="match status" value="1"/>
</dbReference>
<dbReference type="Proteomes" id="UP000637578">
    <property type="component" value="Unassembled WGS sequence"/>
</dbReference>
<organism evidence="3 4">
    <name type="scientific">Longimycelium tulufanense</name>
    <dbReference type="NCBI Taxonomy" id="907463"/>
    <lineage>
        <taxon>Bacteria</taxon>
        <taxon>Bacillati</taxon>
        <taxon>Actinomycetota</taxon>
        <taxon>Actinomycetes</taxon>
        <taxon>Pseudonocardiales</taxon>
        <taxon>Pseudonocardiaceae</taxon>
        <taxon>Longimycelium</taxon>
    </lineage>
</organism>
<dbReference type="InterPro" id="IPR011051">
    <property type="entry name" value="RmlC_Cupin_sf"/>
</dbReference>
<dbReference type="CDD" id="cd10548">
    <property type="entry name" value="cupin_CDO"/>
    <property type="match status" value="1"/>
</dbReference>
<comment type="caution">
    <text evidence="3">The sequence shown here is derived from an EMBL/GenBank/DDBJ whole genome shotgun (WGS) entry which is preliminary data.</text>
</comment>
<dbReference type="InterPro" id="IPR010300">
    <property type="entry name" value="CDO_1"/>
</dbReference>
<keyword evidence="3" id="KW-0560">Oxidoreductase</keyword>
<dbReference type="InterPro" id="IPR014710">
    <property type="entry name" value="RmlC-like_jellyroll"/>
</dbReference>
<gene>
    <name evidence="3" type="ORF">GCM10012275_03850</name>
</gene>
<dbReference type="EMBL" id="BMMK01000001">
    <property type="protein sequence ID" value="GGM35824.1"/>
    <property type="molecule type" value="Genomic_DNA"/>
</dbReference>
<proteinExistence type="inferred from homology"/>
<keyword evidence="2" id="KW-0408">Iron</keyword>
<keyword evidence="4" id="KW-1185">Reference proteome</keyword>
<dbReference type="GO" id="GO:0016702">
    <property type="term" value="F:oxidoreductase activity, acting on single donors with incorporation of molecular oxygen, incorporation of two atoms of oxygen"/>
    <property type="evidence" value="ECO:0007669"/>
    <property type="project" value="InterPro"/>
</dbReference>
<sequence>MTTHIPQLDIHPGVDRALFRDLVHPDRLLWTPQQLRELTWTLTSELTTELLDIVDFDPQQRWWARLALTSGVEVWLLSWTPGQGTEPHDHGGASGSFSVLLGTLSEDYRYPGGPIRSGKHRVGANLGFGPNRAHQLGNSGKSNAASVHAYSPPLLPVREYASLLDVPADISSVPVPRKA</sequence>
<evidence type="ECO:0000256" key="2">
    <source>
        <dbReference type="PIRSR" id="PIRSR610300-51"/>
    </source>
</evidence>
<evidence type="ECO:0000313" key="3">
    <source>
        <dbReference type="EMBL" id="GGM35824.1"/>
    </source>
</evidence>
<reference evidence="3" key="1">
    <citation type="journal article" date="2014" name="Int. J. Syst. Evol. Microbiol.">
        <title>Complete genome sequence of Corynebacterium casei LMG S-19264T (=DSM 44701T), isolated from a smear-ripened cheese.</title>
        <authorList>
            <consortium name="US DOE Joint Genome Institute (JGI-PGF)"/>
            <person name="Walter F."/>
            <person name="Albersmeier A."/>
            <person name="Kalinowski J."/>
            <person name="Ruckert C."/>
        </authorList>
    </citation>
    <scope>NUCLEOTIDE SEQUENCE</scope>
    <source>
        <strain evidence="3">CGMCC 4.5737</strain>
    </source>
</reference>
<feature type="binding site" evidence="2">
    <location>
        <position position="90"/>
    </location>
    <ligand>
        <name>Fe cation</name>
        <dbReference type="ChEBI" id="CHEBI:24875"/>
        <note>catalytic</note>
    </ligand>
</feature>
<dbReference type="GO" id="GO:0005506">
    <property type="term" value="F:iron ion binding"/>
    <property type="evidence" value="ECO:0007669"/>
    <property type="project" value="InterPro"/>
</dbReference>
<feature type="binding site" evidence="2">
    <location>
        <position position="134"/>
    </location>
    <ligand>
        <name>Fe cation</name>
        <dbReference type="ChEBI" id="CHEBI:24875"/>
        <note>catalytic</note>
    </ligand>
</feature>
<dbReference type="Pfam" id="PF05995">
    <property type="entry name" value="CDO_I"/>
    <property type="match status" value="1"/>
</dbReference>
<reference evidence="3" key="2">
    <citation type="submission" date="2020-09" db="EMBL/GenBank/DDBJ databases">
        <authorList>
            <person name="Sun Q."/>
            <person name="Zhou Y."/>
        </authorList>
    </citation>
    <scope>NUCLEOTIDE SEQUENCE</scope>
    <source>
        <strain evidence="3">CGMCC 4.5737</strain>
    </source>
</reference>